<dbReference type="InterPro" id="IPR015807">
    <property type="entry name" value="His-tRNA-ligase"/>
</dbReference>
<name>A0ABU3L9R0_9FLAO</name>
<dbReference type="InterPro" id="IPR004516">
    <property type="entry name" value="HisRS/HisZ"/>
</dbReference>
<dbReference type="RefSeq" id="WP_314016560.1">
    <property type="nucleotide sequence ID" value="NZ_JAVTTP010000001.1"/>
</dbReference>
<dbReference type="Gene3D" id="3.40.50.800">
    <property type="entry name" value="Anticodon-binding domain"/>
    <property type="match status" value="1"/>
</dbReference>
<dbReference type="PANTHER" id="PTHR11476:SF7">
    <property type="entry name" value="HISTIDINE--TRNA LIGASE"/>
    <property type="match status" value="1"/>
</dbReference>
<dbReference type="SUPFAM" id="SSF55681">
    <property type="entry name" value="Class II aaRS and biotin synthetases"/>
    <property type="match status" value="1"/>
</dbReference>
<evidence type="ECO:0000256" key="6">
    <source>
        <dbReference type="ARBA" id="ARBA00022917"/>
    </source>
</evidence>
<dbReference type="PIRSF" id="PIRSF001549">
    <property type="entry name" value="His-tRNA_synth"/>
    <property type="match status" value="1"/>
</dbReference>
<dbReference type="InterPro" id="IPR041715">
    <property type="entry name" value="HisRS-like_core"/>
</dbReference>
<dbReference type="EC" id="6.1.1.21" evidence="9"/>
<dbReference type="InterPro" id="IPR033656">
    <property type="entry name" value="HisRS_anticodon"/>
</dbReference>
<dbReference type="InterPro" id="IPR004154">
    <property type="entry name" value="Anticodon-bd"/>
</dbReference>
<evidence type="ECO:0000259" key="10">
    <source>
        <dbReference type="PROSITE" id="PS50862"/>
    </source>
</evidence>
<dbReference type="InterPro" id="IPR006195">
    <property type="entry name" value="aa-tRNA-synth_II"/>
</dbReference>
<keyword evidence="12" id="KW-1185">Reference proteome</keyword>
<evidence type="ECO:0000313" key="12">
    <source>
        <dbReference type="Proteomes" id="UP001250656"/>
    </source>
</evidence>
<dbReference type="SUPFAM" id="SSF52954">
    <property type="entry name" value="Class II aaRS ABD-related"/>
    <property type="match status" value="1"/>
</dbReference>
<evidence type="ECO:0000256" key="9">
    <source>
        <dbReference type="HAMAP-Rule" id="MF_00127"/>
    </source>
</evidence>
<evidence type="ECO:0000256" key="2">
    <source>
        <dbReference type="ARBA" id="ARBA00011738"/>
    </source>
</evidence>
<dbReference type="InterPro" id="IPR036621">
    <property type="entry name" value="Anticodon-bd_dom_sf"/>
</dbReference>
<dbReference type="Proteomes" id="UP001250656">
    <property type="component" value="Unassembled WGS sequence"/>
</dbReference>
<keyword evidence="5 9" id="KW-0067">ATP-binding</keyword>
<dbReference type="CDD" id="cd00773">
    <property type="entry name" value="HisRS-like_core"/>
    <property type="match status" value="1"/>
</dbReference>
<comment type="caution">
    <text evidence="11">The sequence shown here is derived from an EMBL/GenBank/DDBJ whole genome shotgun (WGS) entry which is preliminary data.</text>
</comment>
<keyword evidence="6 9" id="KW-0648">Protein biosynthesis</keyword>
<evidence type="ECO:0000256" key="8">
    <source>
        <dbReference type="ARBA" id="ARBA00047639"/>
    </source>
</evidence>
<dbReference type="CDD" id="cd00859">
    <property type="entry name" value="HisRS_anticodon"/>
    <property type="match status" value="1"/>
</dbReference>
<comment type="catalytic activity">
    <reaction evidence="8 9">
        <text>tRNA(His) + L-histidine + ATP = L-histidyl-tRNA(His) + AMP + diphosphate + H(+)</text>
        <dbReference type="Rhea" id="RHEA:17313"/>
        <dbReference type="Rhea" id="RHEA-COMP:9665"/>
        <dbReference type="Rhea" id="RHEA-COMP:9689"/>
        <dbReference type="ChEBI" id="CHEBI:15378"/>
        <dbReference type="ChEBI" id="CHEBI:30616"/>
        <dbReference type="ChEBI" id="CHEBI:33019"/>
        <dbReference type="ChEBI" id="CHEBI:57595"/>
        <dbReference type="ChEBI" id="CHEBI:78442"/>
        <dbReference type="ChEBI" id="CHEBI:78527"/>
        <dbReference type="ChEBI" id="CHEBI:456215"/>
        <dbReference type="EC" id="6.1.1.21"/>
    </reaction>
</comment>
<feature type="domain" description="Aminoacyl-transfer RNA synthetases class-II family profile" evidence="10">
    <location>
        <begin position="1"/>
        <end position="400"/>
    </location>
</feature>
<accession>A0ABU3L9R0</accession>
<keyword evidence="9" id="KW-0963">Cytoplasm</keyword>
<gene>
    <name evidence="9 11" type="primary">hisS</name>
    <name evidence="11" type="ORF">RQM65_16715</name>
</gene>
<dbReference type="Gene3D" id="3.30.930.10">
    <property type="entry name" value="Bira Bifunctional Protein, Domain 2"/>
    <property type="match status" value="1"/>
</dbReference>
<evidence type="ECO:0000256" key="5">
    <source>
        <dbReference type="ARBA" id="ARBA00022840"/>
    </source>
</evidence>
<dbReference type="PROSITE" id="PS50862">
    <property type="entry name" value="AA_TRNA_LIGASE_II"/>
    <property type="match status" value="1"/>
</dbReference>
<evidence type="ECO:0000256" key="3">
    <source>
        <dbReference type="ARBA" id="ARBA00022598"/>
    </source>
</evidence>
<comment type="subunit">
    <text evidence="2 9">Homodimer.</text>
</comment>
<evidence type="ECO:0000256" key="1">
    <source>
        <dbReference type="ARBA" id="ARBA00008226"/>
    </source>
</evidence>
<keyword evidence="3 9" id="KW-0436">Ligase</keyword>
<dbReference type="PANTHER" id="PTHR11476">
    <property type="entry name" value="HISTIDYL-TRNA SYNTHETASE"/>
    <property type="match status" value="1"/>
</dbReference>
<sequence>MAKKPSIPKGTRDFTPTEVAKRNYIVDIVKKHFEIFGFQPIETPSFENSDTLMGKYGDEGDRLIFKILNSGDFLRKVDEATYARRDTSALTTKISEKALRYDLTVPFARYVVMNQNDIDFPFKRYQIQPVWRADRPQKGRFREFYQCDADVVGADSLLQEVEFVQLYDAVFSDLGLDGVNIKINNRKILAGIAEAIGAKDLLVDFTVALDKLDKIGADGVKKEMSDKGISEESIAKVEPLFSLTGSNSEQLSVLKNLLSNSVDGSKGVEELTYIFETVEALGLKSAELSIDVTLARGLNYYTGAILEVEAPSGVDMGSIGGGGRYDDLTGIFGLPDVSGVGISFGLDRIYLVLEELGRFPETLEQSLEILCLNFGDKEAMAALRLVSQLREAGFKADLYPSDAKIQKQFKYANKRNVPYVILIGEKELAEESFVVKDMESGSQDTYALKNWDDFMQHLKQK</sequence>
<comment type="subcellular location">
    <subcellularLocation>
        <location evidence="9">Cytoplasm</location>
    </subcellularLocation>
</comment>
<protein>
    <recommendedName>
        <fullName evidence="9">Histidine--tRNA ligase</fullName>
        <ecNumber evidence="9">6.1.1.21</ecNumber>
    </recommendedName>
    <alternativeName>
        <fullName evidence="9">Histidyl-tRNA synthetase</fullName>
        <shortName evidence="9">HisRS</shortName>
    </alternativeName>
</protein>
<evidence type="ECO:0000256" key="7">
    <source>
        <dbReference type="ARBA" id="ARBA00023146"/>
    </source>
</evidence>
<reference evidence="11 12" key="1">
    <citation type="submission" date="2023-09" db="EMBL/GenBank/DDBJ databases">
        <title>Novel taxa isolated from Blanes Bay.</title>
        <authorList>
            <person name="Rey-Velasco X."/>
            <person name="Lucena T."/>
        </authorList>
    </citation>
    <scope>NUCLEOTIDE SEQUENCE [LARGE SCALE GENOMIC DNA]</scope>
    <source>
        <strain evidence="11 12">S334</strain>
    </source>
</reference>
<keyword evidence="4 9" id="KW-0547">Nucleotide-binding</keyword>
<organism evidence="11 12">
    <name type="scientific">Pricia mediterranea</name>
    <dbReference type="NCBI Taxonomy" id="3076079"/>
    <lineage>
        <taxon>Bacteria</taxon>
        <taxon>Pseudomonadati</taxon>
        <taxon>Bacteroidota</taxon>
        <taxon>Flavobacteriia</taxon>
        <taxon>Flavobacteriales</taxon>
        <taxon>Flavobacteriaceae</taxon>
        <taxon>Pricia</taxon>
    </lineage>
</organism>
<proteinExistence type="inferred from homology"/>
<evidence type="ECO:0000256" key="4">
    <source>
        <dbReference type="ARBA" id="ARBA00022741"/>
    </source>
</evidence>
<comment type="similarity">
    <text evidence="1 9">Belongs to the class-II aminoacyl-tRNA synthetase family.</text>
</comment>
<dbReference type="Pfam" id="PF13393">
    <property type="entry name" value="tRNA-synt_His"/>
    <property type="match status" value="1"/>
</dbReference>
<dbReference type="GO" id="GO:0004821">
    <property type="term" value="F:histidine-tRNA ligase activity"/>
    <property type="evidence" value="ECO:0007669"/>
    <property type="project" value="UniProtKB-EC"/>
</dbReference>
<keyword evidence="7 9" id="KW-0030">Aminoacyl-tRNA synthetase</keyword>
<evidence type="ECO:0000313" key="11">
    <source>
        <dbReference type="EMBL" id="MDT7830313.1"/>
    </source>
</evidence>
<dbReference type="InterPro" id="IPR045864">
    <property type="entry name" value="aa-tRNA-synth_II/BPL/LPL"/>
</dbReference>
<dbReference type="Pfam" id="PF03129">
    <property type="entry name" value="HGTP_anticodon"/>
    <property type="match status" value="1"/>
</dbReference>
<dbReference type="HAMAP" id="MF_00127">
    <property type="entry name" value="His_tRNA_synth"/>
    <property type="match status" value="1"/>
</dbReference>
<dbReference type="EMBL" id="JAVTTP010000001">
    <property type="protein sequence ID" value="MDT7830313.1"/>
    <property type="molecule type" value="Genomic_DNA"/>
</dbReference>
<dbReference type="NCBIfam" id="TIGR00442">
    <property type="entry name" value="hisS"/>
    <property type="match status" value="1"/>
</dbReference>